<sequence>FRSSAAFAMHTGAAPIPVWSSNKPQYRLNRHGNRQLNACLHRIALTQLVHHPPARTYRDHWLEHHPHATRKAAIRALKRHLSDVLYHALHTDHHHLT</sequence>
<name>A0A1I3L4V5_9PSEU</name>
<keyword evidence="3" id="KW-1185">Reference proteome</keyword>
<evidence type="ECO:0000313" key="2">
    <source>
        <dbReference type="EMBL" id="SFI79763.1"/>
    </source>
</evidence>
<dbReference type="PANTHER" id="PTHR33055">
    <property type="entry name" value="TRANSPOSASE FOR INSERTION SEQUENCE ELEMENT IS1111A"/>
    <property type="match status" value="1"/>
</dbReference>
<dbReference type="AlphaFoldDB" id="A0A1I3L4V5"/>
<dbReference type="OrthoDB" id="4337860at2"/>
<dbReference type="GO" id="GO:0003677">
    <property type="term" value="F:DNA binding"/>
    <property type="evidence" value="ECO:0007669"/>
    <property type="project" value="InterPro"/>
</dbReference>
<reference evidence="2 3" key="1">
    <citation type="submission" date="2016-10" db="EMBL/GenBank/DDBJ databases">
        <authorList>
            <person name="de Groot N.N."/>
        </authorList>
    </citation>
    <scope>NUCLEOTIDE SEQUENCE [LARGE SCALE GENOMIC DNA]</scope>
    <source>
        <strain evidence="2 3">DSM 44468</strain>
    </source>
</reference>
<evidence type="ECO:0000259" key="1">
    <source>
        <dbReference type="Pfam" id="PF02371"/>
    </source>
</evidence>
<dbReference type="GO" id="GO:0006313">
    <property type="term" value="P:DNA transposition"/>
    <property type="evidence" value="ECO:0007669"/>
    <property type="project" value="InterPro"/>
</dbReference>
<dbReference type="GO" id="GO:0004803">
    <property type="term" value="F:transposase activity"/>
    <property type="evidence" value="ECO:0007669"/>
    <property type="project" value="InterPro"/>
</dbReference>
<dbReference type="InterPro" id="IPR047650">
    <property type="entry name" value="Transpos_IS110"/>
</dbReference>
<dbReference type="Proteomes" id="UP000199025">
    <property type="component" value="Unassembled WGS sequence"/>
</dbReference>
<dbReference type="PANTHER" id="PTHR33055:SF16">
    <property type="entry name" value="TRANSPOSASE FOR INSERTION SEQUENCE ELEMENT IS1547"/>
    <property type="match status" value="1"/>
</dbReference>
<dbReference type="Pfam" id="PF02371">
    <property type="entry name" value="Transposase_20"/>
    <property type="match status" value="1"/>
</dbReference>
<dbReference type="InterPro" id="IPR003346">
    <property type="entry name" value="Transposase_20"/>
</dbReference>
<dbReference type="EMBL" id="FORP01000001">
    <property type="protein sequence ID" value="SFI79763.1"/>
    <property type="molecule type" value="Genomic_DNA"/>
</dbReference>
<evidence type="ECO:0000313" key="3">
    <source>
        <dbReference type="Proteomes" id="UP000199025"/>
    </source>
</evidence>
<protein>
    <submittedName>
        <fullName evidence="2">Transposase IS116/IS110/IS902 family protein</fullName>
    </submittedName>
</protein>
<proteinExistence type="predicted"/>
<organism evidence="2 3">
    <name type="scientific">Amycolatopsis sacchari</name>
    <dbReference type="NCBI Taxonomy" id="115433"/>
    <lineage>
        <taxon>Bacteria</taxon>
        <taxon>Bacillati</taxon>
        <taxon>Actinomycetota</taxon>
        <taxon>Actinomycetes</taxon>
        <taxon>Pseudonocardiales</taxon>
        <taxon>Pseudonocardiaceae</taxon>
        <taxon>Amycolatopsis</taxon>
    </lineage>
</organism>
<feature type="domain" description="Transposase IS116/IS110/IS902 C-terminal" evidence="1">
    <location>
        <begin position="1"/>
        <end position="57"/>
    </location>
</feature>
<accession>A0A1I3L4V5</accession>
<gene>
    <name evidence="2" type="ORF">SAMN05421835_101820</name>
</gene>
<feature type="non-terminal residue" evidence="2">
    <location>
        <position position="1"/>
    </location>
</feature>